<sequence>MSPGDVLGRIADDVVSRQPPLEPVAVAVALLVALAALLPWVAWRRTRHLLTILHEGGHAAAALVTGRRLSGIRLHRDTSGLTVSRGKPRGPGMVLTAAAGYPAPALVGLGAAALVGARRPLLALWLGLLLLALVLVLVRNLFGLWVVLVTAGALLAVTWWGTPVVHGVAAWALTAFLLLGAPRAVVELQRGRRGGRSRGSDADVLAGLTPLPALAWVLVLGGLTLTCTAVGAWLLIGGLDGVGAPWVG</sequence>
<evidence type="ECO:0000256" key="1">
    <source>
        <dbReference type="SAM" id="Phobius"/>
    </source>
</evidence>
<evidence type="ECO:0000313" key="3">
    <source>
        <dbReference type="Proteomes" id="UP001500621"/>
    </source>
</evidence>
<feature type="transmembrane region" description="Helical" evidence="1">
    <location>
        <begin position="145"/>
        <end position="162"/>
    </location>
</feature>
<feature type="transmembrane region" description="Helical" evidence="1">
    <location>
        <begin position="24"/>
        <end position="43"/>
    </location>
</feature>
<keyword evidence="3" id="KW-1185">Reference proteome</keyword>
<dbReference type="Pfam" id="PF13398">
    <property type="entry name" value="Peptidase_M50B"/>
    <property type="match status" value="1"/>
</dbReference>
<feature type="transmembrane region" description="Helical" evidence="1">
    <location>
        <begin position="213"/>
        <end position="236"/>
    </location>
</feature>
<reference evidence="3" key="1">
    <citation type="journal article" date="2019" name="Int. J. Syst. Evol. Microbiol.">
        <title>The Global Catalogue of Microorganisms (GCM) 10K type strain sequencing project: providing services to taxonomists for standard genome sequencing and annotation.</title>
        <authorList>
            <consortium name="The Broad Institute Genomics Platform"/>
            <consortium name="The Broad Institute Genome Sequencing Center for Infectious Disease"/>
            <person name="Wu L."/>
            <person name="Ma J."/>
        </authorList>
    </citation>
    <scope>NUCLEOTIDE SEQUENCE [LARGE SCALE GENOMIC DNA]</scope>
    <source>
        <strain evidence="3">JCM 18127</strain>
    </source>
</reference>
<comment type="caution">
    <text evidence="2">The sequence shown here is derived from an EMBL/GenBank/DDBJ whole genome shotgun (WGS) entry which is preliminary data.</text>
</comment>
<proteinExistence type="predicted"/>
<dbReference type="InterPro" id="IPR049500">
    <property type="entry name" value="Peptidase_M50B-like"/>
</dbReference>
<name>A0ABP8WNK4_9ACTN</name>
<feature type="transmembrane region" description="Helical" evidence="1">
    <location>
        <begin position="94"/>
        <end position="115"/>
    </location>
</feature>
<feature type="transmembrane region" description="Helical" evidence="1">
    <location>
        <begin position="121"/>
        <end position="138"/>
    </location>
</feature>
<accession>A0ABP8WNK4</accession>
<dbReference type="RefSeq" id="WP_345267866.1">
    <property type="nucleotide sequence ID" value="NZ_BAABIM010000003.1"/>
</dbReference>
<keyword evidence="1" id="KW-1133">Transmembrane helix</keyword>
<protein>
    <submittedName>
        <fullName evidence="2">M50 family metallopeptidase</fullName>
    </submittedName>
</protein>
<evidence type="ECO:0000313" key="2">
    <source>
        <dbReference type="EMBL" id="GAA4692509.1"/>
    </source>
</evidence>
<keyword evidence="1" id="KW-0812">Transmembrane</keyword>
<dbReference type="EMBL" id="BAABIM010000003">
    <property type="protein sequence ID" value="GAA4692509.1"/>
    <property type="molecule type" value="Genomic_DNA"/>
</dbReference>
<keyword evidence="1" id="KW-0472">Membrane</keyword>
<organism evidence="2 3">
    <name type="scientific">Nocardioides nanhaiensis</name>
    <dbReference type="NCBI Taxonomy" id="1476871"/>
    <lineage>
        <taxon>Bacteria</taxon>
        <taxon>Bacillati</taxon>
        <taxon>Actinomycetota</taxon>
        <taxon>Actinomycetes</taxon>
        <taxon>Propionibacteriales</taxon>
        <taxon>Nocardioidaceae</taxon>
        <taxon>Nocardioides</taxon>
    </lineage>
</organism>
<dbReference type="Proteomes" id="UP001500621">
    <property type="component" value="Unassembled WGS sequence"/>
</dbReference>
<feature type="transmembrane region" description="Helical" evidence="1">
    <location>
        <begin position="168"/>
        <end position="186"/>
    </location>
</feature>
<gene>
    <name evidence="2" type="ORF">GCM10023226_33070</name>
</gene>